<dbReference type="EMBL" id="VSRR010000438">
    <property type="protein sequence ID" value="MPC15574.1"/>
    <property type="molecule type" value="Genomic_DNA"/>
</dbReference>
<organism evidence="1 2">
    <name type="scientific">Portunus trituberculatus</name>
    <name type="common">Swimming crab</name>
    <name type="synonym">Neptunus trituberculatus</name>
    <dbReference type="NCBI Taxonomy" id="210409"/>
    <lineage>
        <taxon>Eukaryota</taxon>
        <taxon>Metazoa</taxon>
        <taxon>Ecdysozoa</taxon>
        <taxon>Arthropoda</taxon>
        <taxon>Crustacea</taxon>
        <taxon>Multicrustacea</taxon>
        <taxon>Malacostraca</taxon>
        <taxon>Eumalacostraca</taxon>
        <taxon>Eucarida</taxon>
        <taxon>Decapoda</taxon>
        <taxon>Pleocyemata</taxon>
        <taxon>Brachyura</taxon>
        <taxon>Eubrachyura</taxon>
        <taxon>Portunoidea</taxon>
        <taxon>Portunidae</taxon>
        <taxon>Portuninae</taxon>
        <taxon>Portunus</taxon>
    </lineage>
</organism>
<reference evidence="1 2" key="1">
    <citation type="submission" date="2019-05" db="EMBL/GenBank/DDBJ databases">
        <title>Another draft genome of Portunus trituberculatus and its Hox gene families provides insights of decapod evolution.</title>
        <authorList>
            <person name="Jeong J.-H."/>
            <person name="Song I."/>
            <person name="Kim S."/>
            <person name="Choi T."/>
            <person name="Kim D."/>
            <person name="Ryu S."/>
            <person name="Kim W."/>
        </authorList>
    </citation>
    <scope>NUCLEOTIDE SEQUENCE [LARGE SCALE GENOMIC DNA]</scope>
    <source>
        <tissue evidence="1">Muscle</tissue>
    </source>
</reference>
<dbReference type="Proteomes" id="UP000324222">
    <property type="component" value="Unassembled WGS sequence"/>
</dbReference>
<sequence length="86" mass="8841">MASMTVTRLLSGCSEVAGNTTSRVLTLAWAAVDVDGLGGIVAIIVLNSHQVGVSLRAEVGPQGQHMVIAVAQGLGHLPTQERSQAH</sequence>
<keyword evidence="2" id="KW-1185">Reference proteome</keyword>
<comment type="caution">
    <text evidence="1">The sequence shown here is derived from an EMBL/GenBank/DDBJ whole genome shotgun (WGS) entry which is preliminary data.</text>
</comment>
<evidence type="ECO:0000313" key="1">
    <source>
        <dbReference type="EMBL" id="MPC15574.1"/>
    </source>
</evidence>
<name>A0A5B7D3V1_PORTR</name>
<evidence type="ECO:0000313" key="2">
    <source>
        <dbReference type="Proteomes" id="UP000324222"/>
    </source>
</evidence>
<proteinExistence type="predicted"/>
<dbReference type="AlphaFoldDB" id="A0A5B7D3V1"/>
<protein>
    <submittedName>
        <fullName evidence="1">Uncharacterized protein</fullName>
    </submittedName>
</protein>
<accession>A0A5B7D3V1</accession>
<gene>
    <name evidence="1" type="ORF">E2C01_008373</name>
</gene>